<dbReference type="KEGG" id="gaz:Pan241w_39580"/>
<proteinExistence type="predicted"/>
<keyword evidence="3" id="KW-1185">Reference proteome</keyword>
<dbReference type="OrthoDB" id="287810at2"/>
<reference evidence="2 3" key="1">
    <citation type="submission" date="2019-02" db="EMBL/GenBank/DDBJ databases">
        <title>Deep-cultivation of Planctomycetes and their phenomic and genomic characterization uncovers novel biology.</title>
        <authorList>
            <person name="Wiegand S."/>
            <person name="Jogler M."/>
            <person name="Boedeker C."/>
            <person name="Pinto D."/>
            <person name="Vollmers J."/>
            <person name="Rivas-Marin E."/>
            <person name="Kohn T."/>
            <person name="Peeters S.H."/>
            <person name="Heuer A."/>
            <person name="Rast P."/>
            <person name="Oberbeckmann S."/>
            <person name="Bunk B."/>
            <person name="Jeske O."/>
            <person name="Meyerdierks A."/>
            <person name="Storesund J.E."/>
            <person name="Kallscheuer N."/>
            <person name="Luecker S."/>
            <person name="Lage O.M."/>
            <person name="Pohl T."/>
            <person name="Merkel B.J."/>
            <person name="Hornburger P."/>
            <person name="Mueller R.-W."/>
            <person name="Bruemmer F."/>
            <person name="Labrenz M."/>
            <person name="Spormann A.M."/>
            <person name="Op den Camp H."/>
            <person name="Overmann J."/>
            <person name="Amann R."/>
            <person name="Jetten M.S.M."/>
            <person name="Mascher T."/>
            <person name="Medema M.H."/>
            <person name="Devos D.P."/>
            <person name="Kaster A.-K."/>
            <person name="Ovreas L."/>
            <person name="Rohde M."/>
            <person name="Galperin M.Y."/>
            <person name="Jogler C."/>
        </authorList>
    </citation>
    <scope>NUCLEOTIDE SEQUENCE [LARGE SCALE GENOMIC DNA]</scope>
    <source>
        <strain evidence="2 3">Pan241w</strain>
    </source>
</reference>
<evidence type="ECO:0000256" key="1">
    <source>
        <dbReference type="SAM" id="MobiDB-lite"/>
    </source>
</evidence>
<dbReference type="AlphaFoldDB" id="A0A517RJ02"/>
<feature type="region of interest" description="Disordered" evidence="1">
    <location>
        <begin position="83"/>
        <end position="115"/>
    </location>
</feature>
<feature type="region of interest" description="Disordered" evidence="1">
    <location>
        <begin position="129"/>
        <end position="148"/>
    </location>
</feature>
<name>A0A517RJ02_9PLAN</name>
<sequence>MLNGCGGEERATVYPTSGIVHYDGKPMVGGGAISFVPISSQKGKAAGGIIKEDGTFVMSTYEEGDGSIEGEFRVIVYQTTVQEPQTVEDSDGAASETSPGPAPTEPIQTVEKKDRIPILYSDAAKSPVTVKIDPNGQNESLNIDLKPL</sequence>
<dbReference type="Proteomes" id="UP000317171">
    <property type="component" value="Chromosome"/>
</dbReference>
<gene>
    <name evidence="2" type="ORF">Pan241w_39580</name>
</gene>
<accession>A0A517RJ02</accession>
<dbReference type="RefSeq" id="WP_145218842.1">
    <property type="nucleotide sequence ID" value="NZ_CP036269.1"/>
</dbReference>
<evidence type="ECO:0000313" key="3">
    <source>
        <dbReference type="Proteomes" id="UP000317171"/>
    </source>
</evidence>
<protein>
    <submittedName>
        <fullName evidence="2">Uncharacterized protein</fullName>
    </submittedName>
</protein>
<dbReference type="EMBL" id="CP036269">
    <property type="protein sequence ID" value="QDT43854.1"/>
    <property type="molecule type" value="Genomic_DNA"/>
</dbReference>
<organism evidence="2 3">
    <name type="scientific">Gimesia alba</name>
    <dbReference type="NCBI Taxonomy" id="2527973"/>
    <lineage>
        <taxon>Bacteria</taxon>
        <taxon>Pseudomonadati</taxon>
        <taxon>Planctomycetota</taxon>
        <taxon>Planctomycetia</taxon>
        <taxon>Planctomycetales</taxon>
        <taxon>Planctomycetaceae</taxon>
        <taxon>Gimesia</taxon>
    </lineage>
</organism>
<evidence type="ECO:0000313" key="2">
    <source>
        <dbReference type="EMBL" id="QDT43854.1"/>
    </source>
</evidence>